<dbReference type="PANTHER" id="PTHR30118">
    <property type="entry name" value="HTH-TYPE TRANSCRIPTIONAL REGULATOR LEUO-RELATED"/>
    <property type="match status" value="1"/>
</dbReference>
<dbReference type="InterPro" id="IPR037402">
    <property type="entry name" value="YidZ_PBP2"/>
</dbReference>
<evidence type="ECO:0000313" key="7">
    <source>
        <dbReference type="Proteomes" id="UP000838748"/>
    </source>
</evidence>
<evidence type="ECO:0000256" key="2">
    <source>
        <dbReference type="ARBA" id="ARBA00023015"/>
    </source>
</evidence>
<dbReference type="SUPFAM" id="SSF46785">
    <property type="entry name" value="Winged helix' DNA-binding domain"/>
    <property type="match status" value="1"/>
</dbReference>
<dbReference type="RefSeq" id="WP_237363383.1">
    <property type="nucleotide sequence ID" value="NZ_CAKLDM010000002.1"/>
</dbReference>
<evidence type="ECO:0000256" key="4">
    <source>
        <dbReference type="ARBA" id="ARBA00023163"/>
    </source>
</evidence>
<keyword evidence="3" id="KW-0238">DNA-binding</keyword>
<comment type="similarity">
    <text evidence="1">Belongs to the LysR transcriptional regulatory family.</text>
</comment>
<dbReference type="InterPro" id="IPR005119">
    <property type="entry name" value="LysR_subst-bd"/>
</dbReference>
<dbReference type="InterPro" id="IPR000847">
    <property type="entry name" value="LysR_HTH_N"/>
</dbReference>
<accession>A0ABN8ECL7</accession>
<dbReference type="Pfam" id="PF03466">
    <property type="entry name" value="LysR_substrate"/>
    <property type="match status" value="1"/>
</dbReference>
<evidence type="ECO:0000259" key="5">
    <source>
        <dbReference type="PROSITE" id="PS50931"/>
    </source>
</evidence>
<dbReference type="SUPFAM" id="SSF53850">
    <property type="entry name" value="Periplasmic binding protein-like II"/>
    <property type="match status" value="1"/>
</dbReference>
<keyword evidence="4" id="KW-0804">Transcription</keyword>
<dbReference type="EMBL" id="CAKLDM010000002">
    <property type="protein sequence ID" value="CAH0541928.1"/>
    <property type="molecule type" value="Genomic_DNA"/>
</dbReference>
<dbReference type="PANTHER" id="PTHR30118:SF15">
    <property type="entry name" value="TRANSCRIPTIONAL REGULATORY PROTEIN"/>
    <property type="match status" value="1"/>
</dbReference>
<dbReference type="Pfam" id="PF00126">
    <property type="entry name" value="HTH_1"/>
    <property type="match status" value="1"/>
</dbReference>
<organism evidence="6 7">
    <name type="scientific">Vibrio marisflavi CECT 7928</name>
    <dbReference type="NCBI Taxonomy" id="634439"/>
    <lineage>
        <taxon>Bacteria</taxon>
        <taxon>Pseudomonadati</taxon>
        <taxon>Pseudomonadota</taxon>
        <taxon>Gammaproteobacteria</taxon>
        <taxon>Vibrionales</taxon>
        <taxon>Vibrionaceae</taxon>
        <taxon>Vibrio</taxon>
    </lineage>
</organism>
<dbReference type="PROSITE" id="PS50931">
    <property type="entry name" value="HTH_LYSR"/>
    <property type="match status" value="1"/>
</dbReference>
<evidence type="ECO:0000313" key="6">
    <source>
        <dbReference type="EMBL" id="CAH0541928.1"/>
    </source>
</evidence>
<evidence type="ECO:0000256" key="3">
    <source>
        <dbReference type="ARBA" id="ARBA00023125"/>
    </source>
</evidence>
<reference evidence="6" key="1">
    <citation type="submission" date="2021-11" db="EMBL/GenBank/DDBJ databases">
        <authorList>
            <person name="Rodrigo-Torres L."/>
            <person name="Arahal R. D."/>
            <person name="Lucena T."/>
        </authorList>
    </citation>
    <scope>NUCLEOTIDE SEQUENCE</scope>
    <source>
        <strain evidence="6">CECT 7928</strain>
    </source>
</reference>
<comment type="caution">
    <text evidence="6">The sequence shown here is derived from an EMBL/GenBank/DDBJ whole genome shotgun (WGS) entry which is preliminary data.</text>
</comment>
<dbReference type="CDD" id="cd08417">
    <property type="entry name" value="PBP2_Nitroaromatics_like"/>
    <property type="match status" value="1"/>
</dbReference>
<name>A0ABN8ECL7_9VIBR</name>
<keyword evidence="2" id="KW-0805">Transcription regulation</keyword>
<keyword evidence="7" id="KW-1185">Reference proteome</keyword>
<proteinExistence type="inferred from homology"/>
<dbReference type="PRINTS" id="PR00039">
    <property type="entry name" value="HTHLYSR"/>
</dbReference>
<gene>
    <name evidence="6" type="primary">nodD2</name>
    <name evidence="6" type="ORF">VMF7928_03953</name>
</gene>
<feature type="domain" description="HTH lysR-type" evidence="5">
    <location>
        <begin position="9"/>
        <end position="66"/>
    </location>
</feature>
<dbReference type="Gene3D" id="3.40.190.10">
    <property type="entry name" value="Periplasmic binding protein-like II"/>
    <property type="match status" value="2"/>
</dbReference>
<protein>
    <submittedName>
        <fullName evidence="6">Nodulation protein D 2</fullName>
    </submittedName>
</protein>
<dbReference type="InterPro" id="IPR036390">
    <property type="entry name" value="WH_DNA-bd_sf"/>
</dbReference>
<evidence type="ECO:0000256" key="1">
    <source>
        <dbReference type="ARBA" id="ARBA00009437"/>
    </source>
</evidence>
<dbReference type="InterPro" id="IPR036388">
    <property type="entry name" value="WH-like_DNA-bd_sf"/>
</dbReference>
<sequence>MELEEVYRRDLNLLVALRVLIEESSVSRAAMRLSLSQSAMSRILGRLREMLDDPLFIREGQNLLPTEKAIETDKLFSEPLEQLCRLLSPIKFEPISCEKKFIVATTDYSMQTILPYALPRIYKEAPNVSFEFIPLQQHKLAEQLAYGGADLAICRPDKTSDILHSEILGKVGVLCLLSKQHELATKELTIEDYLSFPHAQIAISEGVRTLIDRALADKPRPRVVLSAYHLETALAIVDSTPLIINVPADLAYLVAKRYDLVVKELPFIMPFNYSMIWHPRCEHSAAQDWLRNVFKEEFSRLIAQRVTDIGIE</sequence>
<dbReference type="InterPro" id="IPR050389">
    <property type="entry name" value="LysR-type_TF"/>
</dbReference>
<dbReference type="Proteomes" id="UP000838748">
    <property type="component" value="Unassembled WGS sequence"/>
</dbReference>
<dbReference type="Gene3D" id="1.10.10.10">
    <property type="entry name" value="Winged helix-like DNA-binding domain superfamily/Winged helix DNA-binding domain"/>
    <property type="match status" value="1"/>
</dbReference>